<protein>
    <submittedName>
        <fullName evidence="3">Copper resistance protein B</fullName>
    </submittedName>
</protein>
<sequence length="308" mass="34134">MRYALILALACANVGTAAFAQHEGHSDHSEPKHAQPVDREQVDHSEMDHGHQHSQNAAEPKMLARPPDSAGSGPPRAADTIWGADTMQDSRAALAREHGGMQLLWVQGDRLELRTREGRDGFLWDLQGWYGGDIDKIWVKSEGEGEWGRPLEQAEVQALWSHAIGPWFDFQAGVRQDLNSPARTHAVIGVQGLAPYLFELDAAAFVSNKGDVTARIEAELDQRITQRLILQPRTELALSAQDIPELDVGAGIDHIETGLRLRYEFVPEFAPYVGVEQEWKVGRGADFSRAAGRDVSVTSVVFGLRFWF</sequence>
<dbReference type="InterPro" id="IPR007939">
    <property type="entry name" value="Cu-R_B_prcur"/>
</dbReference>
<feature type="chain" id="PRO_5046739955" evidence="2">
    <location>
        <begin position="21"/>
        <end position="308"/>
    </location>
</feature>
<gene>
    <name evidence="3" type="ORF">K3177_09185</name>
</gene>
<proteinExistence type="predicted"/>
<evidence type="ECO:0000313" key="3">
    <source>
        <dbReference type="EMBL" id="MBX7488688.1"/>
    </source>
</evidence>
<keyword evidence="2" id="KW-0732">Signal</keyword>
<dbReference type="Proteomes" id="UP000776651">
    <property type="component" value="Unassembled WGS sequence"/>
</dbReference>
<feature type="compositionally biased region" description="Basic and acidic residues" evidence="1">
    <location>
        <begin position="22"/>
        <end position="51"/>
    </location>
</feature>
<keyword evidence="4" id="KW-1185">Reference proteome</keyword>
<organism evidence="3 4">
    <name type="scientific">Qipengyuania pacifica</name>
    <dbReference type="NCBI Taxonomy" id="2860199"/>
    <lineage>
        <taxon>Bacteria</taxon>
        <taxon>Pseudomonadati</taxon>
        <taxon>Pseudomonadota</taxon>
        <taxon>Alphaproteobacteria</taxon>
        <taxon>Sphingomonadales</taxon>
        <taxon>Erythrobacteraceae</taxon>
        <taxon>Qipengyuania</taxon>
    </lineage>
</organism>
<comment type="caution">
    <text evidence="3">The sequence shown here is derived from an EMBL/GenBank/DDBJ whole genome shotgun (WGS) entry which is preliminary data.</text>
</comment>
<feature type="signal peptide" evidence="2">
    <location>
        <begin position="1"/>
        <end position="20"/>
    </location>
</feature>
<accession>A0ABS7JIZ2</accession>
<evidence type="ECO:0000256" key="2">
    <source>
        <dbReference type="SAM" id="SignalP"/>
    </source>
</evidence>
<evidence type="ECO:0000256" key="1">
    <source>
        <dbReference type="SAM" id="MobiDB-lite"/>
    </source>
</evidence>
<dbReference type="EMBL" id="JAIGNQ010000002">
    <property type="protein sequence ID" value="MBX7488688.1"/>
    <property type="molecule type" value="Genomic_DNA"/>
</dbReference>
<reference evidence="3 4" key="1">
    <citation type="submission" date="2021-08" db="EMBL/GenBank/DDBJ databases">
        <title>Comparative Genomics Analysis of the Genus Qipengyuania Reveals Extensive Genetic Diversity and Metabolic Versatility, Including the Description of Fifteen Novel Species.</title>
        <authorList>
            <person name="Liu Y."/>
        </authorList>
    </citation>
    <scope>NUCLEOTIDE SEQUENCE [LARGE SCALE GENOMIC DNA]</scope>
    <source>
        <strain evidence="3 4">GH25</strain>
    </source>
</reference>
<dbReference type="Pfam" id="PF05275">
    <property type="entry name" value="CopB"/>
    <property type="match status" value="1"/>
</dbReference>
<dbReference type="RefSeq" id="WP_221597989.1">
    <property type="nucleotide sequence ID" value="NZ_JAIGNQ010000002.1"/>
</dbReference>
<feature type="region of interest" description="Disordered" evidence="1">
    <location>
        <begin position="22"/>
        <end position="81"/>
    </location>
</feature>
<name>A0ABS7JIZ2_9SPHN</name>
<evidence type="ECO:0000313" key="4">
    <source>
        <dbReference type="Proteomes" id="UP000776651"/>
    </source>
</evidence>